<name>A0A072UN51_MEDTR</name>
<dbReference type="EMBL" id="CM001220">
    <property type="protein sequence ID" value="KEH31127.1"/>
    <property type="molecule type" value="Genomic_DNA"/>
</dbReference>
<organism evidence="1 3">
    <name type="scientific">Medicago truncatula</name>
    <name type="common">Barrel medic</name>
    <name type="synonym">Medicago tribuloides</name>
    <dbReference type="NCBI Taxonomy" id="3880"/>
    <lineage>
        <taxon>Eukaryota</taxon>
        <taxon>Viridiplantae</taxon>
        <taxon>Streptophyta</taxon>
        <taxon>Embryophyta</taxon>
        <taxon>Tracheophyta</taxon>
        <taxon>Spermatophyta</taxon>
        <taxon>Magnoliopsida</taxon>
        <taxon>eudicotyledons</taxon>
        <taxon>Gunneridae</taxon>
        <taxon>Pentapetalae</taxon>
        <taxon>rosids</taxon>
        <taxon>fabids</taxon>
        <taxon>Fabales</taxon>
        <taxon>Fabaceae</taxon>
        <taxon>Papilionoideae</taxon>
        <taxon>50 kb inversion clade</taxon>
        <taxon>NPAAA clade</taxon>
        <taxon>Hologalegina</taxon>
        <taxon>IRL clade</taxon>
        <taxon>Trifolieae</taxon>
        <taxon>Medicago</taxon>
    </lineage>
</organism>
<dbReference type="Proteomes" id="UP000002051">
    <property type="component" value="Chromosome 4"/>
</dbReference>
<dbReference type="HOGENOM" id="CLU_2725996_0_0_1"/>
<evidence type="ECO:0000313" key="3">
    <source>
        <dbReference type="Proteomes" id="UP000002051"/>
    </source>
</evidence>
<reference evidence="1 3" key="2">
    <citation type="journal article" date="2014" name="BMC Genomics">
        <title>An improved genome release (version Mt4.0) for the model legume Medicago truncatula.</title>
        <authorList>
            <person name="Tang H."/>
            <person name="Krishnakumar V."/>
            <person name="Bidwell S."/>
            <person name="Rosen B."/>
            <person name="Chan A."/>
            <person name="Zhou S."/>
            <person name="Gentzbittel L."/>
            <person name="Childs K.L."/>
            <person name="Yandell M."/>
            <person name="Gundlach H."/>
            <person name="Mayer K.F."/>
            <person name="Schwartz D.C."/>
            <person name="Town C.D."/>
        </authorList>
    </citation>
    <scope>GENOME REANNOTATION</scope>
    <source>
        <strain evidence="1">A17</strain>
        <strain evidence="2 3">cv. Jemalong A17</strain>
    </source>
</reference>
<reference evidence="1 3" key="1">
    <citation type="journal article" date="2011" name="Nature">
        <title>The Medicago genome provides insight into the evolution of rhizobial symbioses.</title>
        <authorList>
            <person name="Young N.D."/>
            <person name="Debelle F."/>
            <person name="Oldroyd G.E."/>
            <person name="Geurts R."/>
            <person name="Cannon S.B."/>
            <person name="Udvardi M.K."/>
            <person name="Benedito V.A."/>
            <person name="Mayer K.F."/>
            <person name="Gouzy J."/>
            <person name="Schoof H."/>
            <person name="Van de Peer Y."/>
            <person name="Proost S."/>
            <person name="Cook D.R."/>
            <person name="Meyers B.C."/>
            <person name="Spannagl M."/>
            <person name="Cheung F."/>
            <person name="De Mita S."/>
            <person name="Krishnakumar V."/>
            <person name="Gundlach H."/>
            <person name="Zhou S."/>
            <person name="Mudge J."/>
            <person name="Bharti A.K."/>
            <person name="Murray J.D."/>
            <person name="Naoumkina M.A."/>
            <person name="Rosen B."/>
            <person name="Silverstein K.A."/>
            <person name="Tang H."/>
            <person name="Rombauts S."/>
            <person name="Zhao P.X."/>
            <person name="Zhou P."/>
            <person name="Barbe V."/>
            <person name="Bardou P."/>
            <person name="Bechner M."/>
            <person name="Bellec A."/>
            <person name="Berger A."/>
            <person name="Berges H."/>
            <person name="Bidwell S."/>
            <person name="Bisseling T."/>
            <person name="Choisne N."/>
            <person name="Couloux A."/>
            <person name="Denny R."/>
            <person name="Deshpande S."/>
            <person name="Dai X."/>
            <person name="Doyle J.J."/>
            <person name="Dudez A.M."/>
            <person name="Farmer A.D."/>
            <person name="Fouteau S."/>
            <person name="Franken C."/>
            <person name="Gibelin C."/>
            <person name="Gish J."/>
            <person name="Goldstein S."/>
            <person name="Gonzalez A.J."/>
            <person name="Green P.J."/>
            <person name="Hallab A."/>
            <person name="Hartog M."/>
            <person name="Hua A."/>
            <person name="Humphray S.J."/>
            <person name="Jeong D.H."/>
            <person name="Jing Y."/>
            <person name="Jocker A."/>
            <person name="Kenton S.M."/>
            <person name="Kim D.J."/>
            <person name="Klee K."/>
            <person name="Lai H."/>
            <person name="Lang C."/>
            <person name="Lin S."/>
            <person name="Macmil S.L."/>
            <person name="Magdelenat G."/>
            <person name="Matthews L."/>
            <person name="McCorrison J."/>
            <person name="Monaghan E.L."/>
            <person name="Mun J.H."/>
            <person name="Najar F.Z."/>
            <person name="Nicholson C."/>
            <person name="Noirot C."/>
            <person name="O'Bleness M."/>
            <person name="Paule C.R."/>
            <person name="Poulain J."/>
            <person name="Prion F."/>
            <person name="Qin B."/>
            <person name="Qu C."/>
            <person name="Retzel E.F."/>
            <person name="Riddle C."/>
            <person name="Sallet E."/>
            <person name="Samain S."/>
            <person name="Samson N."/>
            <person name="Sanders I."/>
            <person name="Saurat O."/>
            <person name="Scarpelli C."/>
            <person name="Schiex T."/>
            <person name="Segurens B."/>
            <person name="Severin A.J."/>
            <person name="Sherrier D.J."/>
            <person name="Shi R."/>
            <person name="Sims S."/>
            <person name="Singer S.R."/>
            <person name="Sinharoy S."/>
            <person name="Sterck L."/>
            <person name="Viollet A."/>
            <person name="Wang B.B."/>
            <person name="Wang K."/>
            <person name="Wang M."/>
            <person name="Wang X."/>
            <person name="Warfsmann J."/>
            <person name="Weissenbach J."/>
            <person name="White D.D."/>
            <person name="White J.D."/>
            <person name="Wiley G.B."/>
            <person name="Wincker P."/>
            <person name="Xing Y."/>
            <person name="Yang L."/>
            <person name="Yao Z."/>
            <person name="Ying F."/>
            <person name="Zhai J."/>
            <person name="Zhou L."/>
            <person name="Zuber A."/>
            <person name="Denarie J."/>
            <person name="Dixon R.A."/>
            <person name="May G.D."/>
            <person name="Schwartz D.C."/>
            <person name="Rogers J."/>
            <person name="Quetier F."/>
            <person name="Town C.D."/>
            <person name="Roe B.A."/>
        </authorList>
    </citation>
    <scope>NUCLEOTIDE SEQUENCE [LARGE SCALE GENOMIC DNA]</scope>
    <source>
        <strain evidence="1">A17</strain>
        <strain evidence="2 3">cv. Jemalong A17</strain>
    </source>
</reference>
<accession>A0A072UN51</accession>
<keyword evidence="3" id="KW-1185">Reference proteome</keyword>
<proteinExistence type="predicted"/>
<evidence type="ECO:0000313" key="1">
    <source>
        <dbReference type="EMBL" id="KEH31127.1"/>
    </source>
</evidence>
<dbReference type="AlphaFoldDB" id="A0A072UN51"/>
<evidence type="ECO:0000313" key="2">
    <source>
        <dbReference type="EnsemblPlants" id="KEH31127"/>
    </source>
</evidence>
<dbReference type="EnsemblPlants" id="KEH31127">
    <property type="protein sequence ID" value="KEH31127"/>
    <property type="gene ID" value="MTR_4g089150"/>
</dbReference>
<protein>
    <submittedName>
        <fullName evidence="1 2">Uncharacterized protein</fullName>
    </submittedName>
</protein>
<sequence>MDFFHFSSKRQTSNNSNLSDPWLILLKYQTMEKMRRFQSRVREMKEIEVVVVGFETPSMEKMKRKGCFIVTKGEKAEPFSTV</sequence>
<gene>
    <name evidence="1" type="ordered locus">MTR_4g089150</name>
</gene>
<reference evidence="2" key="3">
    <citation type="submission" date="2015-04" db="UniProtKB">
        <authorList>
            <consortium name="EnsemblPlants"/>
        </authorList>
    </citation>
    <scope>IDENTIFICATION</scope>
    <source>
        <strain evidence="2">cv. Jemalong A17</strain>
    </source>
</reference>